<accession>A0A507ZS95</accession>
<proteinExistence type="predicted"/>
<keyword evidence="3" id="KW-1185">Reference proteome</keyword>
<dbReference type="EMBL" id="VIAR01000001">
    <property type="protein sequence ID" value="TQD40500.1"/>
    <property type="molecule type" value="Genomic_DNA"/>
</dbReference>
<dbReference type="RefSeq" id="WP_141420232.1">
    <property type="nucleotide sequence ID" value="NZ_VIAR01000001.1"/>
</dbReference>
<protein>
    <recommendedName>
        <fullName evidence="4">Outer membrane protein beta-barrel family protein</fullName>
    </recommendedName>
</protein>
<sequence length="1135" mass="129541">MQARSLFLIFLCFPFALLAQEKTSGIISKTLPVQDTLSIDTLSIQTADFKVFSNNKEITAKNYTIDFAGGKLFLNAPTLKKTDSVTVFYRRYPEFLTKKYFQYDPSSITSQNRTRRIFDLEEKKNTENFTPFDGLNTSGSISRGVTAGTNQNTVLDSELDLQISGKISPNVSLRASIQDANVPIQESGYSQNLDEFDQVFIELYGKNWNIRAGDVDLTQTDSYFGNFTKKVQGLSVGAILNAEANPTEIFGAAALVRGVFTRNKFQGQEGNQGPYKLSGPNGELYTLIVSGSESVFVNGIRLERGENQDYIIDYNAGEIIFNPTFPITSEMRITVEFQYSDRNYSRLVASGGGKHSGNNFEIGAFVYSENDLKNQPLQQNLSNEQKEVLAQAGDDSSQMLAPSAVPDSFDENKVLYKKEFINGEEVFVYSSNPEDDLFRVKFSFVGANQGNYILADANLLAKVFEYAPPQNGIPQGNYAPVTQLFAPEKLQVAVVNGKYAPDKKTKLAFELSGSKNDLNLFSDLDDEDNNGYAAHIKADREIFSNTNGENLQAFAEFDHVGENYQSIEPLYNIEFDRDWNLTMPRGDQNLLTTGLRYTSLNLGSTTYRFEKLDYSKNYSGARHRLNANLNFQNLRLDVNASYLQSEGEIFDSEFLRFNLNSVYDFKTAWAGTRIALEDNQQKENATRNLTGISQRFKSYEVFTGIGDSTKVYAEIGYRHRINDSLQSNTLQEVSSSNNYYLRSQLVQTQTTKLSVFANYRTLTNKDAAKEKEHSLNSRILYNHFFWDRLLNLNTVYETNSGTLPQQEFTYVEVNAGEGQYAWNDYNNNGIQELDEFEISPFPDEAKYIRVLLPNQIYVKTNQNKFSQIVTLNFLQWSDTDGIKKFLSQFYNQTSYLIDRKIEREGDNFNLNPFSDKGKELAVNLNFRNTLYFNRGKQNYTSSYTYISNRTKNLLATGLQENKLQSHQLNFNHKLQESWLFTLESALTDNKSTSENFDSRNYTIDSYLINPEISYLFSDQTRWGIFYRLQEKENTIGQKEQLSQNKFGTSFTFNNAQKYSINGEFNYIYNKFEGDPFSPVAYQMLEGLQPDKNFTWSLLAQKKLTDYLDLNLSYYGRKGEDTRAIHTGSVQLRAYF</sequence>
<evidence type="ECO:0008006" key="4">
    <source>
        <dbReference type="Google" id="ProtNLM"/>
    </source>
</evidence>
<organism evidence="2 3">
    <name type="scientific">Haloflavibacter putidus</name>
    <dbReference type="NCBI Taxonomy" id="2576776"/>
    <lineage>
        <taxon>Bacteria</taxon>
        <taxon>Pseudomonadati</taxon>
        <taxon>Bacteroidota</taxon>
        <taxon>Flavobacteriia</taxon>
        <taxon>Flavobacteriales</taxon>
        <taxon>Flavobacteriaceae</taxon>
        <taxon>Haloflavibacter</taxon>
    </lineage>
</organism>
<dbReference type="Proteomes" id="UP000317169">
    <property type="component" value="Unassembled WGS sequence"/>
</dbReference>
<feature type="signal peptide" evidence="1">
    <location>
        <begin position="1"/>
        <end position="19"/>
    </location>
</feature>
<reference evidence="2 3" key="1">
    <citation type="submission" date="2019-06" db="EMBL/GenBank/DDBJ databases">
        <title>Flavibacter putida gen. nov., sp. nov., a novel marine bacterium of the family Flavobacteriaceae isolated from coastal seawater.</title>
        <authorList>
            <person name="Feng X."/>
        </authorList>
    </citation>
    <scope>NUCLEOTIDE SEQUENCE [LARGE SCALE GENOMIC DNA]</scope>
    <source>
        <strain evidence="2 3">PLHSN227</strain>
    </source>
</reference>
<comment type="caution">
    <text evidence="2">The sequence shown here is derived from an EMBL/GenBank/DDBJ whole genome shotgun (WGS) entry which is preliminary data.</text>
</comment>
<dbReference type="AlphaFoldDB" id="A0A507ZS95"/>
<evidence type="ECO:0000313" key="2">
    <source>
        <dbReference type="EMBL" id="TQD40500.1"/>
    </source>
</evidence>
<gene>
    <name evidence="2" type="ORF">FKR84_00550</name>
</gene>
<evidence type="ECO:0000313" key="3">
    <source>
        <dbReference type="Proteomes" id="UP000317169"/>
    </source>
</evidence>
<dbReference type="OrthoDB" id="9815802at2"/>
<keyword evidence="1" id="KW-0732">Signal</keyword>
<feature type="chain" id="PRO_5021427931" description="Outer membrane protein beta-barrel family protein" evidence="1">
    <location>
        <begin position="20"/>
        <end position="1135"/>
    </location>
</feature>
<name>A0A507ZS95_9FLAO</name>
<evidence type="ECO:0000256" key="1">
    <source>
        <dbReference type="SAM" id="SignalP"/>
    </source>
</evidence>